<dbReference type="AlphaFoldDB" id="S9R2U3"/>
<dbReference type="HOGENOM" id="CLU_116699_0_0_5"/>
<dbReference type="Proteomes" id="UP000015346">
    <property type="component" value="Unassembled WGS sequence"/>
</dbReference>
<feature type="region of interest" description="Disordered" evidence="1">
    <location>
        <begin position="133"/>
        <end position="157"/>
    </location>
</feature>
<dbReference type="EMBL" id="AOLV01000010">
    <property type="protein sequence ID" value="EPX86298.1"/>
    <property type="molecule type" value="Genomic_DNA"/>
</dbReference>
<dbReference type="Pfam" id="PF11351">
    <property type="entry name" value="GTA_holin_3TM"/>
    <property type="match status" value="1"/>
</dbReference>
<dbReference type="RefSeq" id="WP_021097206.1">
    <property type="nucleotide sequence ID" value="NZ_KE557320.1"/>
</dbReference>
<keyword evidence="3" id="KW-1185">Reference proteome</keyword>
<protein>
    <recommendedName>
        <fullName evidence="4">Holin of 3TMs, for gene-transfer release</fullName>
    </recommendedName>
</protein>
<organism evidence="2 3">
    <name type="scientific">Rubellimicrobium thermophilum DSM 16684</name>
    <dbReference type="NCBI Taxonomy" id="1123069"/>
    <lineage>
        <taxon>Bacteria</taxon>
        <taxon>Pseudomonadati</taxon>
        <taxon>Pseudomonadota</taxon>
        <taxon>Alphaproteobacteria</taxon>
        <taxon>Rhodobacterales</taxon>
        <taxon>Roseobacteraceae</taxon>
        <taxon>Rubellimicrobium</taxon>
    </lineage>
</organism>
<dbReference type="TCDB" id="1.E.54.1.4">
    <property type="family name" value="the gene transfer agent-release holin (gta-hol) family"/>
</dbReference>
<comment type="caution">
    <text evidence="2">The sequence shown here is derived from an EMBL/GenBank/DDBJ whole genome shotgun (WGS) entry which is preliminary data.</text>
</comment>
<evidence type="ECO:0000313" key="3">
    <source>
        <dbReference type="Proteomes" id="UP000015346"/>
    </source>
</evidence>
<dbReference type="InterPro" id="IPR021497">
    <property type="entry name" value="GTA_holin_3TM"/>
</dbReference>
<accession>S9R2U3</accession>
<evidence type="ECO:0000313" key="2">
    <source>
        <dbReference type="EMBL" id="EPX86298.1"/>
    </source>
</evidence>
<reference evidence="2 3" key="1">
    <citation type="journal article" date="2013" name="Stand. Genomic Sci.">
        <title>Genome sequence of the reddish-pigmented Rubellimicrobium thermophilum type strain (DSM 16684(T)), a member of the Roseobacter clade.</title>
        <authorList>
            <person name="Fiebig A."/>
            <person name="Riedel T."/>
            <person name="Gronow S."/>
            <person name="Petersen J."/>
            <person name="Klenk H.P."/>
            <person name="Goker M."/>
        </authorList>
    </citation>
    <scope>NUCLEOTIDE SEQUENCE [LARGE SCALE GENOMIC DNA]</scope>
    <source>
        <strain evidence="2 3">DSM 16684</strain>
    </source>
</reference>
<evidence type="ECO:0000256" key="1">
    <source>
        <dbReference type="SAM" id="MobiDB-lite"/>
    </source>
</evidence>
<dbReference type="STRING" id="1123069.ruthe_01112"/>
<dbReference type="OrthoDB" id="7355053at2"/>
<gene>
    <name evidence="2" type="ORF">ruthe_01112</name>
</gene>
<name>S9R2U3_9RHOB</name>
<evidence type="ECO:0008006" key="4">
    <source>
        <dbReference type="Google" id="ProtNLM"/>
    </source>
</evidence>
<proteinExistence type="predicted"/>
<feature type="compositionally biased region" description="Low complexity" evidence="1">
    <location>
        <begin position="140"/>
        <end position="154"/>
    </location>
</feature>
<sequence length="181" mass="18915">MALTAFLSRFPASQALAMAEELRRHAEATGLPPAVEALPPRPRRAYDRLIDALNRLPRPLAAIGMLALLAAAAVAPDWFAARMETLAQMPEGLWWLIGAVLSLHFGARFQAHAQAHERDLMAAAVAAAAATAIPPRPEADSPGAAAPGPDAAVALSTLDPAPNAALEDWRRGAAASPSRDA</sequence>